<dbReference type="OMA" id="HEGERNH"/>
<reference evidence="2 3" key="1">
    <citation type="journal article" date="2012" name="PLoS Pathog.">
        <title>Diverse lifestyles and strategies of plant pathogenesis encoded in the genomes of eighteen Dothideomycetes fungi.</title>
        <authorList>
            <person name="Ohm R.A."/>
            <person name="Feau N."/>
            <person name="Henrissat B."/>
            <person name="Schoch C.L."/>
            <person name="Horwitz B.A."/>
            <person name="Barry K.W."/>
            <person name="Condon B.J."/>
            <person name="Copeland A.C."/>
            <person name="Dhillon B."/>
            <person name="Glaser F."/>
            <person name="Hesse C.N."/>
            <person name="Kosti I."/>
            <person name="LaButti K."/>
            <person name="Lindquist E.A."/>
            <person name="Lucas S."/>
            <person name="Salamov A.A."/>
            <person name="Bradshaw R.E."/>
            <person name="Ciuffetti L."/>
            <person name="Hamelin R.C."/>
            <person name="Kema G.H.J."/>
            <person name="Lawrence C."/>
            <person name="Scott J.A."/>
            <person name="Spatafora J.W."/>
            <person name="Turgeon B.G."/>
            <person name="de Wit P.J.G.M."/>
            <person name="Zhong S."/>
            <person name="Goodwin S.B."/>
            <person name="Grigoriev I.V."/>
        </authorList>
    </citation>
    <scope>NUCLEOTIDE SEQUENCE [LARGE SCALE GENOMIC DNA]</scope>
    <source>
        <strain evidence="3">ND90Pr / ATCC 201652</strain>
    </source>
</reference>
<dbReference type="STRING" id="665912.M2SFV2"/>
<gene>
    <name evidence="2" type="ORF">COCSADRAFT_84681</name>
</gene>
<dbReference type="EMBL" id="KB445640">
    <property type="protein sequence ID" value="EMD66103.1"/>
    <property type="molecule type" value="Genomic_DNA"/>
</dbReference>
<dbReference type="Proteomes" id="UP000016934">
    <property type="component" value="Unassembled WGS sequence"/>
</dbReference>
<protein>
    <recommendedName>
        <fullName evidence="1">Heterokaryon incompatibility domain-containing protein</fullName>
    </recommendedName>
</protein>
<dbReference type="PANTHER" id="PTHR24148:SF73">
    <property type="entry name" value="HET DOMAIN PROTEIN (AFU_ORTHOLOGUE AFUA_8G01020)"/>
    <property type="match status" value="1"/>
</dbReference>
<evidence type="ECO:0000313" key="2">
    <source>
        <dbReference type="EMBL" id="EMD66103.1"/>
    </source>
</evidence>
<feature type="non-terminal residue" evidence="2">
    <location>
        <position position="298"/>
    </location>
</feature>
<organism evidence="2 3">
    <name type="scientific">Cochliobolus sativus (strain ND90Pr / ATCC 201652)</name>
    <name type="common">Common root rot and spot blotch fungus</name>
    <name type="synonym">Bipolaris sorokiniana</name>
    <dbReference type="NCBI Taxonomy" id="665912"/>
    <lineage>
        <taxon>Eukaryota</taxon>
        <taxon>Fungi</taxon>
        <taxon>Dikarya</taxon>
        <taxon>Ascomycota</taxon>
        <taxon>Pezizomycotina</taxon>
        <taxon>Dothideomycetes</taxon>
        <taxon>Pleosporomycetidae</taxon>
        <taxon>Pleosporales</taxon>
        <taxon>Pleosporineae</taxon>
        <taxon>Pleosporaceae</taxon>
        <taxon>Bipolaris</taxon>
    </lineage>
</organism>
<name>M2SFV2_COCSN</name>
<dbReference type="AlphaFoldDB" id="M2SFV2"/>
<dbReference type="InterPro" id="IPR010730">
    <property type="entry name" value="HET"/>
</dbReference>
<reference evidence="3" key="2">
    <citation type="journal article" date="2013" name="PLoS Genet.">
        <title>Comparative genome structure, secondary metabolite, and effector coding capacity across Cochliobolus pathogens.</title>
        <authorList>
            <person name="Condon B.J."/>
            <person name="Leng Y."/>
            <person name="Wu D."/>
            <person name="Bushley K.E."/>
            <person name="Ohm R.A."/>
            <person name="Otillar R."/>
            <person name="Martin J."/>
            <person name="Schackwitz W."/>
            <person name="Grimwood J."/>
            <person name="MohdZainudin N."/>
            <person name="Xue C."/>
            <person name="Wang R."/>
            <person name="Manning V.A."/>
            <person name="Dhillon B."/>
            <person name="Tu Z.J."/>
            <person name="Steffenson B.J."/>
            <person name="Salamov A."/>
            <person name="Sun H."/>
            <person name="Lowry S."/>
            <person name="LaButti K."/>
            <person name="Han J."/>
            <person name="Copeland A."/>
            <person name="Lindquist E."/>
            <person name="Barry K."/>
            <person name="Schmutz J."/>
            <person name="Baker S.E."/>
            <person name="Ciuffetti L.M."/>
            <person name="Grigoriev I.V."/>
            <person name="Zhong S."/>
            <person name="Turgeon B.G."/>
        </authorList>
    </citation>
    <scope>NUCLEOTIDE SEQUENCE [LARGE SCALE GENOMIC DNA]</scope>
    <source>
        <strain evidence="3">ND90Pr / ATCC 201652</strain>
    </source>
</reference>
<dbReference type="KEGG" id="bsc:COCSADRAFT_84681"/>
<dbReference type="HOGENOM" id="CLU_004184_3_2_1"/>
<dbReference type="PANTHER" id="PTHR24148">
    <property type="entry name" value="ANKYRIN REPEAT DOMAIN-CONTAINING PROTEIN 39 HOMOLOG-RELATED"/>
    <property type="match status" value="1"/>
</dbReference>
<sequence length="298" mass="34730">MYQYTALGSEESDFRLLRLLKGSSPEIECKLSLQSLQNVHPPYEALSYTWGSSELVECIQLDGKLFWVTDNLYAVLQNLRLCDRDRILWIDAICINQEDKVEQSQQVQQMGQIYEKAEKVLIWLGKATPQIISLMETLNQFRNADSGYHYEPEMFKDWDWKDHSIGIKQLLNREWFTRVWILQEVAKARRADVCCGVRSIPTEIFVLALSFVEQKPPPHCQPVLDIMAESFRSSSWWAHTRNLCTLLRKFQGSKATDERDKIYALLGMSSDPLDTKNITIDYRRPPSQVFHEVVTYLL</sequence>
<dbReference type="eggNOG" id="ENOG502SUZ5">
    <property type="taxonomic scope" value="Eukaryota"/>
</dbReference>
<dbReference type="OrthoDB" id="194358at2759"/>
<evidence type="ECO:0000313" key="3">
    <source>
        <dbReference type="Proteomes" id="UP000016934"/>
    </source>
</evidence>
<dbReference type="GeneID" id="19141022"/>
<accession>M2SFV2</accession>
<proteinExistence type="predicted"/>
<evidence type="ECO:0000259" key="1">
    <source>
        <dbReference type="Pfam" id="PF06985"/>
    </source>
</evidence>
<dbReference type="RefSeq" id="XP_007697680.1">
    <property type="nucleotide sequence ID" value="XM_007699490.1"/>
</dbReference>
<dbReference type="InterPro" id="IPR052895">
    <property type="entry name" value="HetReg/Transcr_Mod"/>
</dbReference>
<keyword evidence="3" id="KW-1185">Reference proteome</keyword>
<feature type="domain" description="Heterokaryon incompatibility" evidence="1">
    <location>
        <begin position="43"/>
        <end position="184"/>
    </location>
</feature>
<dbReference type="Pfam" id="PF06985">
    <property type="entry name" value="HET"/>
    <property type="match status" value="1"/>
</dbReference>